<gene>
    <name evidence="1" type="ordered locus">Ppha_1290</name>
</gene>
<evidence type="ECO:0000313" key="1">
    <source>
        <dbReference type="EMBL" id="ACF43555.1"/>
    </source>
</evidence>
<dbReference type="HOGENOM" id="CLU_2524577_0_0_10"/>
<protein>
    <submittedName>
        <fullName evidence="1">Transposase, IS4 family protein</fullName>
    </submittedName>
</protein>
<name>B4SH88_PELPB</name>
<sequence length="84" mass="9938">MEHKKAYDDFLIQKRTPKRGLVVTYNNEAISRHISRYAGFQALLSNGIKDPIEVMRVYRDKDAVEKCFDDLKNSFYSWTVVFFL</sequence>
<proteinExistence type="predicted"/>
<accession>B4SH88</accession>
<dbReference type="EMBL" id="CP001110">
    <property type="protein sequence ID" value="ACF43555.1"/>
    <property type="molecule type" value="Genomic_DNA"/>
</dbReference>
<dbReference type="AlphaFoldDB" id="B4SH88"/>
<dbReference type="KEGG" id="pph:Ppha_1290"/>
<reference evidence="1 2" key="1">
    <citation type="submission" date="2008-06" db="EMBL/GenBank/DDBJ databases">
        <title>Complete sequence of Pelodictyon phaeoclathratiforme BU-1.</title>
        <authorList>
            <consortium name="US DOE Joint Genome Institute"/>
            <person name="Lucas S."/>
            <person name="Copeland A."/>
            <person name="Lapidus A."/>
            <person name="Glavina del Rio T."/>
            <person name="Dalin E."/>
            <person name="Tice H."/>
            <person name="Bruce D."/>
            <person name="Goodwin L."/>
            <person name="Pitluck S."/>
            <person name="Schmutz J."/>
            <person name="Larimer F."/>
            <person name="Land M."/>
            <person name="Hauser L."/>
            <person name="Kyrpides N."/>
            <person name="Mikhailova N."/>
            <person name="Liu Z."/>
            <person name="Li T."/>
            <person name="Zhao F."/>
            <person name="Overmann J."/>
            <person name="Bryant D.A."/>
            <person name="Richardson P."/>
        </authorList>
    </citation>
    <scope>NUCLEOTIDE SEQUENCE [LARGE SCALE GENOMIC DNA]</scope>
    <source>
        <strain evidence="2">DSM 5477 / BU-1</strain>
    </source>
</reference>
<keyword evidence="2" id="KW-1185">Reference proteome</keyword>
<dbReference type="eggNOG" id="COG5421">
    <property type="taxonomic scope" value="Bacteria"/>
</dbReference>
<dbReference type="Proteomes" id="UP000002724">
    <property type="component" value="Chromosome"/>
</dbReference>
<evidence type="ECO:0000313" key="2">
    <source>
        <dbReference type="Proteomes" id="UP000002724"/>
    </source>
</evidence>
<organism evidence="1 2">
    <name type="scientific">Pelodictyon phaeoclathratiforme (strain DSM 5477 / BU-1)</name>
    <dbReference type="NCBI Taxonomy" id="324925"/>
    <lineage>
        <taxon>Bacteria</taxon>
        <taxon>Pseudomonadati</taxon>
        <taxon>Chlorobiota</taxon>
        <taxon>Chlorobiia</taxon>
        <taxon>Chlorobiales</taxon>
        <taxon>Chlorobiaceae</taxon>
        <taxon>Chlorobium/Pelodictyon group</taxon>
        <taxon>Pelodictyon</taxon>
    </lineage>
</organism>
<dbReference type="STRING" id="324925.Ppha_1290"/>